<dbReference type="GO" id="GO:0003978">
    <property type="term" value="F:UDP-glucose 4-epimerase activity"/>
    <property type="evidence" value="ECO:0007669"/>
    <property type="project" value="UniProtKB-EC"/>
</dbReference>
<dbReference type="RefSeq" id="WP_379481724.1">
    <property type="nucleotide sequence ID" value="NZ_JBHLTL010000006.1"/>
</dbReference>
<evidence type="ECO:0000256" key="5">
    <source>
        <dbReference type="ARBA" id="ARBA00013189"/>
    </source>
</evidence>
<evidence type="ECO:0000256" key="8">
    <source>
        <dbReference type="ARBA" id="ARBA00023235"/>
    </source>
</evidence>
<evidence type="ECO:0000313" key="12">
    <source>
        <dbReference type="EMBL" id="MFC0590279.1"/>
    </source>
</evidence>
<accession>A0ABV6PKB8</accession>
<keyword evidence="8 10" id="KW-0413">Isomerase</keyword>
<dbReference type="PANTHER" id="PTHR43725">
    <property type="entry name" value="UDP-GLUCOSE 4-EPIMERASE"/>
    <property type="match status" value="1"/>
</dbReference>
<dbReference type="CDD" id="cd05247">
    <property type="entry name" value="UDP_G4E_1_SDR_e"/>
    <property type="match status" value="1"/>
</dbReference>
<dbReference type="Pfam" id="PF01370">
    <property type="entry name" value="Epimerase"/>
    <property type="match status" value="1"/>
</dbReference>
<dbReference type="Gene3D" id="3.90.25.10">
    <property type="entry name" value="UDP-galactose 4-epimerase, domain 1"/>
    <property type="match status" value="1"/>
</dbReference>
<evidence type="ECO:0000256" key="6">
    <source>
        <dbReference type="ARBA" id="ARBA00018569"/>
    </source>
</evidence>
<comment type="pathway">
    <text evidence="3 10">Carbohydrate metabolism; galactose metabolism.</text>
</comment>
<dbReference type="SUPFAM" id="SSF51735">
    <property type="entry name" value="NAD(P)-binding Rossmann-fold domains"/>
    <property type="match status" value="1"/>
</dbReference>
<reference evidence="12 13" key="1">
    <citation type="submission" date="2024-09" db="EMBL/GenBank/DDBJ databases">
        <authorList>
            <person name="Sun Q."/>
            <person name="Mori K."/>
        </authorList>
    </citation>
    <scope>NUCLEOTIDE SEQUENCE [LARGE SCALE GENOMIC DNA]</scope>
    <source>
        <strain evidence="12 13">NCAIM B.02537</strain>
    </source>
</reference>
<evidence type="ECO:0000259" key="11">
    <source>
        <dbReference type="Pfam" id="PF01370"/>
    </source>
</evidence>
<evidence type="ECO:0000256" key="2">
    <source>
        <dbReference type="ARBA" id="ARBA00001911"/>
    </source>
</evidence>
<name>A0ABV6PKB8_9SPHN</name>
<protein>
    <recommendedName>
        <fullName evidence="6 10">UDP-glucose 4-epimerase</fullName>
        <ecNumber evidence="5 10">5.1.3.2</ecNumber>
    </recommendedName>
</protein>
<dbReference type="InterPro" id="IPR005886">
    <property type="entry name" value="UDP_G4E"/>
</dbReference>
<evidence type="ECO:0000256" key="3">
    <source>
        <dbReference type="ARBA" id="ARBA00004947"/>
    </source>
</evidence>
<evidence type="ECO:0000256" key="1">
    <source>
        <dbReference type="ARBA" id="ARBA00000083"/>
    </source>
</evidence>
<comment type="subunit">
    <text evidence="10">Homodimer.</text>
</comment>
<feature type="domain" description="NAD-dependent epimerase/dehydratase" evidence="11">
    <location>
        <begin position="7"/>
        <end position="244"/>
    </location>
</feature>
<proteinExistence type="inferred from homology"/>
<organism evidence="12 13">
    <name type="scientific">Novosphingobium aquiterrae</name>
    <dbReference type="NCBI Taxonomy" id="624388"/>
    <lineage>
        <taxon>Bacteria</taxon>
        <taxon>Pseudomonadati</taxon>
        <taxon>Pseudomonadota</taxon>
        <taxon>Alphaproteobacteria</taxon>
        <taxon>Sphingomonadales</taxon>
        <taxon>Sphingomonadaceae</taxon>
        <taxon>Novosphingobium</taxon>
    </lineage>
</organism>
<dbReference type="InterPro" id="IPR036291">
    <property type="entry name" value="NAD(P)-bd_dom_sf"/>
</dbReference>
<keyword evidence="9 10" id="KW-0119">Carbohydrate metabolism</keyword>
<evidence type="ECO:0000256" key="10">
    <source>
        <dbReference type="RuleBase" id="RU366046"/>
    </source>
</evidence>
<keyword evidence="7 10" id="KW-0520">NAD</keyword>
<comment type="cofactor">
    <cofactor evidence="2 10">
        <name>NAD(+)</name>
        <dbReference type="ChEBI" id="CHEBI:57540"/>
    </cofactor>
</comment>
<dbReference type="InterPro" id="IPR001509">
    <property type="entry name" value="Epimerase_deHydtase"/>
</dbReference>
<gene>
    <name evidence="12" type="primary">galE</name>
    <name evidence="12" type="ORF">ACFFF7_12720</name>
</gene>
<dbReference type="EMBL" id="JBHLTL010000006">
    <property type="protein sequence ID" value="MFC0590279.1"/>
    <property type="molecule type" value="Genomic_DNA"/>
</dbReference>
<sequence>MTTKLPVLVTGGAGYIGSHAVLALTDAGWPVAVIDNLTTGFRWAVPEGVPFYQGDIEDGELLARIFAEQKIGAVMHFAGSIIVPESVENPLKYYHNNTAKSRALIAAAVAAGIPHFIFSSTAATYGVPRTSPVTEDADKAPINPYGMSKLMTETMLADVARAHPINYCALRYFNVAGADPRARTGQSTAGATHLIKVAVEAALGKRDTVEVFGTDYATPDGTGVRDYIHVSDLADAHVLALEALIDQPARSLTMNAGYGSGFSVLQVLDAVDRVTNRTIQRKLSPRRAGDPDALISDNRRIKATLPWQPKYADLDTIVAHALAWERRLSEIRDT</sequence>
<comment type="catalytic activity">
    <reaction evidence="1 10">
        <text>UDP-alpha-D-glucose = UDP-alpha-D-galactose</text>
        <dbReference type="Rhea" id="RHEA:22168"/>
        <dbReference type="ChEBI" id="CHEBI:58885"/>
        <dbReference type="ChEBI" id="CHEBI:66914"/>
        <dbReference type="EC" id="5.1.3.2"/>
    </reaction>
</comment>
<dbReference type="PANTHER" id="PTHR43725:SF53">
    <property type="entry name" value="UDP-ARABINOSE 4-EPIMERASE 1"/>
    <property type="match status" value="1"/>
</dbReference>
<comment type="caution">
    <text evidence="12">The sequence shown here is derived from an EMBL/GenBank/DDBJ whole genome shotgun (WGS) entry which is preliminary data.</text>
</comment>
<evidence type="ECO:0000313" key="13">
    <source>
        <dbReference type="Proteomes" id="UP001589943"/>
    </source>
</evidence>
<evidence type="ECO:0000256" key="7">
    <source>
        <dbReference type="ARBA" id="ARBA00023027"/>
    </source>
</evidence>
<keyword evidence="13" id="KW-1185">Reference proteome</keyword>
<evidence type="ECO:0000256" key="4">
    <source>
        <dbReference type="ARBA" id="ARBA00007637"/>
    </source>
</evidence>
<dbReference type="Proteomes" id="UP001589943">
    <property type="component" value="Unassembled WGS sequence"/>
</dbReference>
<evidence type="ECO:0000256" key="9">
    <source>
        <dbReference type="ARBA" id="ARBA00023277"/>
    </source>
</evidence>
<dbReference type="Gene3D" id="3.40.50.720">
    <property type="entry name" value="NAD(P)-binding Rossmann-like Domain"/>
    <property type="match status" value="1"/>
</dbReference>
<comment type="similarity">
    <text evidence="4 10">Belongs to the NAD(P)-dependent epimerase/dehydratase family.</text>
</comment>
<dbReference type="NCBIfam" id="TIGR01179">
    <property type="entry name" value="galE"/>
    <property type="match status" value="1"/>
</dbReference>
<dbReference type="EC" id="5.1.3.2" evidence="5 10"/>